<accession>A0ACC2V8M9</accession>
<evidence type="ECO:0000313" key="2">
    <source>
        <dbReference type="Proteomes" id="UP001227268"/>
    </source>
</evidence>
<name>A0ACC2V8M9_9TREE</name>
<reference evidence="1" key="1">
    <citation type="submission" date="2023-04" db="EMBL/GenBank/DDBJ databases">
        <title>Draft Genome sequencing of Naganishia species isolated from polar environments using Oxford Nanopore Technology.</title>
        <authorList>
            <person name="Leo P."/>
            <person name="Venkateswaran K."/>
        </authorList>
    </citation>
    <scope>NUCLEOTIDE SEQUENCE</scope>
    <source>
        <strain evidence="1">MNA-CCFEE 5423</strain>
    </source>
</reference>
<proteinExistence type="predicted"/>
<dbReference type="Proteomes" id="UP001227268">
    <property type="component" value="Unassembled WGS sequence"/>
</dbReference>
<comment type="caution">
    <text evidence="1">The sequence shown here is derived from an EMBL/GenBank/DDBJ whole genome shotgun (WGS) entry which is preliminary data.</text>
</comment>
<keyword evidence="2" id="KW-1185">Reference proteome</keyword>
<evidence type="ECO:0000313" key="1">
    <source>
        <dbReference type="EMBL" id="KAJ9095006.1"/>
    </source>
</evidence>
<sequence>MSEAQKRAEARRAKILARGGAGLAKLASTARGEEAAALYDTTSSASATKPPSTEDPAAEYQAQLERTMAALGGMGGPGTGETNVGADPMKQFSEMMRKMHGDLGASSGSAGTIGEGLSAVDSSDDPPTPPLPAAHLPDITTRRGNKDPFALTAHSGQNNAMEGDMSSLFPGLNIPPGMLQMLQDAGGNNGGGTGTTTPGMANPFAPSAPAKKSALAQALPLIHLFSVVAFYLFTILVWEPSVWASGRHPSVAGALPVERRERWVRLKGDGGVKSDMLDSGWASLPVFWAFITLETLLISTQTMFIPVGPPSLPSLLQNFLPLIPSVYSRPLLLAFKYAALVGQIATDAAVLLFLFGMSVAFAR</sequence>
<organism evidence="1 2">
    <name type="scientific">Naganishia friedmannii</name>
    <dbReference type="NCBI Taxonomy" id="89922"/>
    <lineage>
        <taxon>Eukaryota</taxon>
        <taxon>Fungi</taxon>
        <taxon>Dikarya</taxon>
        <taxon>Basidiomycota</taxon>
        <taxon>Agaricomycotina</taxon>
        <taxon>Tremellomycetes</taxon>
        <taxon>Filobasidiales</taxon>
        <taxon>Filobasidiaceae</taxon>
        <taxon>Naganishia</taxon>
    </lineage>
</organism>
<dbReference type="EMBL" id="JASBWT010000023">
    <property type="protein sequence ID" value="KAJ9095006.1"/>
    <property type="molecule type" value="Genomic_DNA"/>
</dbReference>
<protein>
    <submittedName>
        <fullName evidence="1">Uncharacterized protein</fullName>
    </submittedName>
</protein>
<gene>
    <name evidence="1" type="ORF">QFC21_005799</name>
</gene>